<dbReference type="RefSeq" id="WP_345728250.1">
    <property type="nucleotide sequence ID" value="NZ_BAAAYN010000017.1"/>
</dbReference>
<dbReference type="InterPro" id="IPR014746">
    <property type="entry name" value="Gln_synth/guanido_kin_cat_dom"/>
</dbReference>
<evidence type="ECO:0000313" key="7">
    <source>
        <dbReference type="EMBL" id="GAA3386632.1"/>
    </source>
</evidence>
<feature type="region of interest" description="Disordered" evidence="5">
    <location>
        <begin position="1"/>
        <end position="25"/>
    </location>
</feature>
<evidence type="ECO:0000259" key="6">
    <source>
        <dbReference type="PROSITE" id="PS51987"/>
    </source>
</evidence>
<sequence>MTATANGASAAAPAPSSPAGEVPAASPAVDTASAVAEAAEVVLALPDLYGRLQGTRLAGDFFREEVAAAGYGACDYLLSADVEMQPAAGYAGHYGDVLLLPDLRTARPLPWRDRTVLVLADPVDPVDRTPLPVAPRQILRTQLDRLADRGLTALVGTELEFLVFTESYREAFAGNYRGLRTASRYNSDYALTGLGELDDLVGRLLRGMAGAGLRIESARGEVHPGQYEIVFRYAEAMAACDAHVFYKTGAKQIAEAAGQALTFMPKFDEGEGNSCHVHLSLRDSTDRPVFDDDGALTSFAEHFLAGVLACAPAFTLLCAPTINAYKRLSPDAFAPTSAAWGRDDRTRALRVVGAGSSLRFEHRIAGGDANPYLVVAGIVASGLYGVEHELLLPPPGGDGDPLPRTLEAAARRWRESAVARGAFGSEVVEHLAAAADAELAAFAATTTDWERQRGFERL</sequence>
<evidence type="ECO:0000313" key="8">
    <source>
        <dbReference type="Proteomes" id="UP001501676"/>
    </source>
</evidence>
<gene>
    <name evidence="7" type="ORF">GCM10020369_25380</name>
</gene>
<evidence type="ECO:0000256" key="2">
    <source>
        <dbReference type="ARBA" id="ARBA00022598"/>
    </source>
</evidence>
<dbReference type="SUPFAM" id="SSF55931">
    <property type="entry name" value="Glutamine synthetase/guanido kinase"/>
    <property type="match status" value="1"/>
</dbReference>
<dbReference type="Gene3D" id="3.30.590.10">
    <property type="entry name" value="Glutamine synthetase/guanido kinase, catalytic domain"/>
    <property type="match status" value="1"/>
</dbReference>
<keyword evidence="8" id="KW-1185">Reference proteome</keyword>
<accession>A0ABP6SVM0</accession>
<reference evidence="8" key="1">
    <citation type="journal article" date="2019" name="Int. J. Syst. Evol. Microbiol.">
        <title>The Global Catalogue of Microorganisms (GCM) 10K type strain sequencing project: providing services to taxonomists for standard genome sequencing and annotation.</title>
        <authorList>
            <consortium name="The Broad Institute Genomics Platform"/>
            <consortium name="The Broad Institute Genome Sequencing Center for Infectious Disease"/>
            <person name="Wu L."/>
            <person name="Ma J."/>
        </authorList>
    </citation>
    <scope>NUCLEOTIDE SEQUENCE [LARGE SCALE GENOMIC DNA]</scope>
    <source>
        <strain evidence="8">JCM 9458</strain>
    </source>
</reference>
<dbReference type="InterPro" id="IPR036651">
    <property type="entry name" value="Gln_synt_N_sf"/>
</dbReference>
<proteinExistence type="inferred from homology"/>
<name>A0ABP6SVM0_9ACTN</name>
<dbReference type="PANTHER" id="PTHR43785:SF12">
    <property type="entry name" value="TYPE-1 GLUTAMINE SYNTHETASE 2"/>
    <property type="match status" value="1"/>
</dbReference>
<dbReference type="SMART" id="SM01230">
    <property type="entry name" value="Gln-synt_C"/>
    <property type="match status" value="1"/>
</dbReference>
<dbReference type="Gene3D" id="3.10.20.70">
    <property type="entry name" value="Glutamine synthetase, N-terminal domain"/>
    <property type="match status" value="1"/>
</dbReference>
<comment type="similarity">
    <text evidence="1 3 4">Belongs to the glutamine synthetase family.</text>
</comment>
<keyword evidence="2" id="KW-0436">Ligase</keyword>
<dbReference type="PROSITE" id="PS51987">
    <property type="entry name" value="GS_CATALYTIC"/>
    <property type="match status" value="1"/>
</dbReference>
<dbReference type="PANTHER" id="PTHR43785">
    <property type="entry name" value="GAMMA-GLUTAMYLPUTRESCINE SYNTHETASE"/>
    <property type="match status" value="1"/>
</dbReference>
<dbReference type="SUPFAM" id="SSF54368">
    <property type="entry name" value="Glutamine synthetase, N-terminal domain"/>
    <property type="match status" value="1"/>
</dbReference>
<organism evidence="7 8">
    <name type="scientific">Cryptosporangium minutisporangium</name>
    <dbReference type="NCBI Taxonomy" id="113569"/>
    <lineage>
        <taxon>Bacteria</taxon>
        <taxon>Bacillati</taxon>
        <taxon>Actinomycetota</taxon>
        <taxon>Actinomycetes</taxon>
        <taxon>Cryptosporangiales</taxon>
        <taxon>Cryptosporangiaceae</taxon>
        <taxon>Cryptosporangium</taxon>
    </lineage>
</organism>
<protein>
    <submittedName>
        <fullName evidence="7">Glutamine synthetase family protein</fullName>
    </submittedName>
</protein>
<dbReference type="Pfam" id="PF00120">
    <property type="entry name" value="Gln-synt_C"/>
    <property type="match status" value="1"/>
</dbReference>
<dbReference type="EMBL" id="BAAAYN010000017">
    <property type="protein sequence ID" value="GAA3386632.1"/>
    <property type="molecule type" value="Genomic_DNA"/>
</dbReference>
<comment type="caution">
    <text evidence="7">The sequence shown here is derived from an EMBL/GenBank/DDBJ whole genome shotgun (WGS) entry which is preliminary data.</text>
</comment>
<evidence type="ECO:0000256" key="1">
    <source>
        <dbReference type="ARBA" id="ARBA00009897"/>
    </source>
</evidence>
<dbReference type="InterPro" id="IPR008146">
    <property type="entry name" value="Gln_synth_cat_dom"/>
</dbReference>
<evidence type="ECO:0000256" key="5">
    <source>
        <dbReference type="SAM" id="MobiDB-lite"/>
    </source>
</evidence>
<dbReference type="Proteomes" id="UP001501676">
    <property type="component" value="Unassembled WGS sequence"/>
</dbReference>
<feature type="domain" description="GS catalytic" evidence="6">
    <location>
        <begin position="135"/>
        <end position="458"/>
    </location>
</feature>
<evidence type="ECO:0000256" key="4">
    <source>
        <dbReference type="RuleBase" id="RU000384"/>
    </source>
</evidence>
<evidence type="ECO:0000256" key="3">
    <source>
        <dbReference type="PROSITE-ProRule" id="PRU01331"/>
    </source>
</evidence>